<dbReference type="GO" id="GO:0016740">
    <property type="term" value="F:transferase activity"/>
    <property type="evidence" value="ECO:0007669"/>
    <property type="project" value="UniProtKB-ARBA"/>
</dbReference>
<dbReference type="GO" id="GO:0005524">
    <property type="term" value="F:ATP binding"/>
    <property type="evidence" value="ECO:0007669"/>
    <property type="project" value="UniProtKB-UniRule"/>
</dbReference>
<accession>A0A143YT03</accession>
<dbReference type="Pfam" id="PF02272">
    <property type="entry name" value="DHHA1"/>
    <property type="match status" value="1"/>
</dbReference>
<comment type="subcellular location">
    <subcellularLocation>
        <location evidence="14">Cytoplasm</location>
    </subcellularLocation>
</comment>
<evidence type="ECO:0000256" key="4">
    <source>
        <dbReference type="ARBA" id="ARBA00022598"/>
    </source>
</evidence>
<dbReference type="Gene3D" id="3.10.310.40">
    <property type="match status" value="1"/>
</dbReference>
<dbReference type="FunFam" id="3.30.930.10:FF:000046">
    <property type="entry name" value="Alanine--tRNA ligase"/>
    <property type="match status" value="1"/>
</dbReference>
<dbReference type="InterPro" id="IPR012947">
    <property type="entry name" value="tRNA_SAD"/>
</dbReference>
<comment type="similarity">
    <text evidence="1 14">Belongs to the class-II aminoacyl-tRNA synthetase family.</text>
</comment>
<comment type="function">
    <text evidence="12 14">Catalyzes the attachment of alanine to tRNA(Ala) in a two-step reaction: alanine is first activated by ATP to form Ala-AMP and then transferred to the acceptor end of tRNA(Ala). Also edits incorrectly charged Ser-tRNA(Ala) and Gly-tRNA(Ala) via its editing domain.</text>
</comment>
<evidence type="ECO:0000313" key="17">
    <source>
        <dbReference type="EMBL" id="CZQ95157.1"/>
    </source>
</evidence>
<comment type="domain">
    <text evidence="14">Consists of three domains; the N-terminal catalytic domain, the editing domain and the C-terminal C-Ala domain. The editing domain removes incorrectly charged amino acids, while the C-Ala domain, along with tRNA(Ala), serves as a bridge to cooperatively bring together the editing and aminoacylation centers thus stimulating deacylation of misacylated tRNAs.</text>
</comment>
<evidence type="ECO:0000256" key="14">
    <source>
        <dbReference type="HAMAP-Rule" id="MF_00036"/>
    </source>
</evidence>
<dbReference type="GO" id="GO:0004813">
    <property type="term" value="F:alanine-tRNA ligase activity"/>
    <property type="evidence" value="ECO:0007669"/>
    <property type="project" value="UniProtKB-UniRule"/>
</dbReference>
<evidence type="ECO:0000256" key="15">
    <source>
        <dbReference type="SAM" id="Coils"/>
    </source>
</evidence>
<evidence type="ECO:0000256" key="8">
    <source>
        <dbReference type="ARBA" id="ARBA00022840"/>
    </source>
</evidence>
<dbReference type="AlphaFoldDB" id="A0A143YT03"/>
<organism evidence="17 18">
    <name type="scientific">Trichococcus palustris</name>
    <dbReference type="NCBI Taxonomy" id="140314"/>
    <lineage>
        <taxon>Bacteria</taxon>
        <taxon>Bacillati</taxon>
        <taxon>Bacillota</taxon>
        <taxon>Bacilli</taxon>
        <taxon>Lactobacillales</taxon>
        <taxon>Carnobacteriaceae</taxon>
        <taxon>Trichococcus</taxon>
    </lineage>
</organism>
<name>A0A143YT03_9LACT</name>
<feature type="coiled-coil region" evidence="15">
    <location>
        <begin position="731"/>
        <end position="802"/>
    </location>
</feature>
<gene>
    <name evidence="14" type="primary">alaS</name>
    <name evidence="17" type="ORF">Tpal_1849</name>
</gene>
<dbReference type="InterPro" id="IPR018164">
    <property type="entry name" value="Ala-tRNA-synth_IIc_N"/>
</dbReference>
<dbReference type="Gene3D" id="3.30.930.10">
    <property type="entry name" value="Bira Bifunctional Protein, Domain 2"/>
    <property type="match status" value="1"/>
</dbReference>
<protein>
    <recommendedName>
        <fullName evidence="14">Alanine--tRNA ligase</fullName>
        <ecNumber evidence="14">6.1.1.7</ecNumber>
    </recommendedName>
    <alternativeName>
        <fullName evidence="14">Alanyl-tRNA synthetase</fullName>
        <shortName evidence="14">AlaRS</shortName>
    </alternativeName>
</protein>
<dbReference type="InterPro" id="IPR018163">
    <property type="entry name" value="Thr/Ala-tRNA-synth_IIc_edit"/>
</dbReference>
<dbReference type="FunFam" id="3.30.54.20:FF:000001">
    <property type="entry name" value="Alanine--tRNA ligase"/>
    <property type="match status" value="1"/>
</dbReference>
<feature type="binding site" evidence="14">
    <location>
        <position position="675"/>
    </location>
    <ligand>
        <name>Zn(2+)</name>
        <dbReference type="ChEBI" id="CHEBI:29105"/>
    </ligand>
</feature>
<evidence type="ECO:0000256" key="13">
    <source>
        <dbReference type="ARBA" id="ARBA00048300"/>
    </source>
</evidence>
<keyword evidence="18" id="KW-1185">Reference proteome</keyword>
<keyword evidence="3 14" id="KW-0820">tRNA-binding</keyword>
<dbReference type="SMART" id="SM00863">
    <property type="entry name" value="tRNA_SAD"/>
    <property type="match status" value="1"/>
</dbReference>
<evidence type="ECO:0000259" key="16">
    <source>
        <dbReference type="PROSITE" id="PS50860"/>
    </source>
</evidence>
<dbReference type="PROSITE" id="PS50860">
    <property type="entry name" value="AA_TRNA_LIGASE_II_ALA"/>
    <property type="match status" value="1"/>
</dbReference>
<keyword evidence="15" id="KW-0175">Coiled coil</keyword>
<dbReference type="InterPro" id="IPR018165">
    <property type="entry name" value="Ala-tRNA-synth_IIc_core"/>
</dbReference>
<keyword evidence="7 14" id="KW-0862">Zinc</keyword>
<comment type="cofactor">
    <cofactor evidence="14">
        <name>Zn(2+)</name>
        <dbReference type="ChEBI" id="CHEBI:29105"/>
    </cofactor>
    <text evidence="14">Binds 1 zinc ion per subunit.</text>
</comment>
<dbReference type="OrthoDB" id="9803884at2"/>
<dbReference type="FunFam" id="3.30.980.10:FF:000004">
    <property type="entry name" value="Alanine--tRNA ligase, cytoplasmic"/>
    <property type="match status" value="1"/>
</dbReference>
<dbReference type="Gene3D" id="3.30.54.20">
    <property type="match status" value="1"/>
</dbReference>
<dbReference type="InterPro" id="IPR002318">
    <property type="entry name" value="Ala-tRNA-lgiase_IIc"/>
</dbReference>
<keyword evidence="8 14" id="KW-0067">ATP-binding</keyword>
<dbReference type="EMBL" id="FJNE01000005">
    <property type="protein sequence ID" value="CZQ95157.1"/>
    <property type="molecule type" value="Genomic_DNA"/>
</dbReference>
<dbReference type="Gene3D" id="2.40.30.130">
    <property type="match status" value="1"/>
</dbReference>
<dbReference type="RefSeq" id="WP_087033415.1">
    <property type="nucleotide sequence ID" value="NZ_FJNE01000005.1"/>
</dbReference>
<evidence type="ECO:0000256" key="2">
    <source>
        <dbReference type="ARBA" id="ARBA00022490"/>
    </source>
</evidence>
<evidence type="ECO:0000256" key="7">
    <source>
        <dbReference type="ARBA" id="ARBA00022833"/>
    </source>
</evidence>
<dbReference type="FunFam" id="3.10.310.40:FF:000001">
    <property type="entry name" value="Alanine--tRNA ligase"/>
    <property type="match status" value="1"/>
</dbReference>
<keyword evidence="10 14" id="KW-0648">Protein biosynthesis</keyword>
<reference evidence="17 18" key="1">
    <citation type="submission" date="2016-02" db="EMBL/GenBank/DDBJ databases">
        <authorList>
            <person name="Wen L."/>
            <person name="He K."/>
            <person name="Yang H."/>
        </authorList>
    </citation>
    <scope>NUCLEOTIDE SEQUENCE [LARGE SCALE GENOMIC DNA]</scope>
    <source>
        <strain evidence="17">Trichococcus palustris</strain>
    </source>
</reference>
<evidence type="ECO:0000256" key="5">
    <source>
        <dbReference type="ARBA" id="ARBA00022723"/>
    </source>
</evidence>
<dbReference type="CDD" id="cd00673">
    <property type="entry name" value="AlaRS_core"/>
    <property type="match status" value="1"/>
</dbReference>
<keyword evidence="6 14" id="KW-0547">Nucleotide-binding</keyword>
<dbReference type="HAMAP" id="MF_00036_B">
    <property type="entry name" value="Ala_tRNA_synth_B"/>
    <property type="match status" value="1"/>
</dbReference>
<dbReference type="InterPro" id="IPR009000">
    <property type="entry name" value="Transl_B-barrel_sf"/>
</dbReference>
<keyword evidence="2 14" id="KW-0963">Cytoplasm</keyword>
<keyword evidence="4 14" id="KW-0436">Ligase</keyword>
<dbReference type="SUPFAM" id="SSF55681">
    <property type="entry name" value="Class II aaRS and biotin synthetases"/>
    <property type="match status" value="1"/>
</dbReference>
<dbReference type="GO" id="GO:0140096">
    <property type="term" value="F:catalytic activity, acting on a protein"/>
    <property type="evidence" value="ECO:0007669"/>
    <property type="project" value="UniProtKB-ARBA"/>
</dbReference>
<dbReference type="PANTHER" id="PTHR11777:SF9">
    <property type="entry name" value="ALANINE--TRNA LIGASE, CYTOPLASMIC"/>
    <property type="match status" value="1"/>
</dbReference>
<feature type="binding site" evidence="14">
    <location>
        <position position="569"/>
    </location>
    <ligand>
        <name>Zn(2+)</name>
        <dbReference type="ChEBI" id="CHEBI:29105"/>
    </ligand>
</feature>
<dbReference type="Pfam" id="PF01411">
    <property type="entry name" value="tRNA-synt_2c"/>
    <property type="match status" value="1"/>
</dbReference>
<feature type="binding site" evidence="14">
    <location>
        <position position="671"/>
    </location>
    <ligand>
        <name>Zn(2+)</name>
        <dbReference type="ChEBI" id="CHEBI:29105"/>
    </ligand>
</feature>
<dbReference type="PRINTS" id="PR00980">
    <property type="entry name" value="TRNASYNTHALA"/>
</dbReference>
<feature type="binding site" evidence="14">
    <location>
        <position position="573"/>
    </location>
    <ligand>
        <name>Zn(2+)</name>
        <dbReference type="ChEBI" id="CHEBI:29105"/>
    </ligand>
</feature>
<dbReference type="SUPFAM" id="SSF101353">
    <property type="entry name" value="Putative anticodon-binding domain of alanyl-tRNA synthetase (AlaRS)"/>
    <property type="match status" value="1"/>
</dbReference>
<evidence type="ECO:0000256" key="6">
    <source>
        <dbReference type="ARBA" id="ARBA00022741"/>
    </source>
</evidence>
<dbReference type="Pfam" id="PF07973">
    <property type="entry name" value="tRNA_SAD"/>
    <property type="match status" value="1"/>
</dbReference>
<comment type="catalytic activity">
    <reaction evidence="13 14">
        <text>tRNA(Ala) + L-alanine + ATP = L-alanyl-tRNA(Ala) + AMP + diphosphate</text>
        <dbReference type="Rhea" id="RHEA:12540"/>
        <dbReference type="Rhea" id="RHEA-COMP:9657"/>
        <dbReference type="Rhea" id="RHEA-COMP:9923"/>
        <dbReference type="ChEBI" id="CHEBI:30616"/>
        <dbReference type="ChEBI" id="CHEBI:33019"/>
        <dbReference type="ChEBI" id="CHEBI:57972"/>
        <dbReference type="ChEBI" id="CHEBI:78442"/>
        <dbReference type="ChEBI" id="CHEBI:78497"/>
        <dbReference type="ChEBI" id="CHEBI:456215"/>
        <dbReference type="EC" id="6.1.1.7"/>
    </reaction>
</comment>
<dbReference type="InterPro" id="IPR045864">
    <property type="entry name" value="aa-tRNA-synth_II/BPL/LPL"/>
</dbReference>
<evidence type="ECO:0000256" key="9">
    <source>
        <dbReference type="ARBA" id="ARBA00022884"/>
    </source>
</evidence>
<dbReference type="SUPFAM" id="SSF50447">
    <property type="entry name" value="Translation proteins"/>
    <property type="match status" value="1"/>
</dbReference>
<dbReference type="SUPFAM" id="SSF55186">
    <property type="entry name" value="ThrRS/AlaRS common domain"/>
    <property type="match status" value="1"/>
</dbReference>
<dbReference type="InterPro" id="IPR050058">
    <property type="entry name" value="Ala-tRNA_ligase"/>
</dbReference>
<dbReference type="GO" id="GO:0002161">
    <property type="term" value="F:aminoacyl-tRNA deacylase activity"/>
    <property type="evidence" value="ECO:0007669"/>
    <property type="project" value="TreeGrafter"/>
</dbReference>
<dbReference type="PANTHER" id="PTHR11777">
    <property type="entry name" value="ALANYL-TRNA SYNTHETASE"/>
    <property type="match status" value="1"/>
</dbReference>
<dbReference type="GO" id="GO:0006419">
    <property type="term" value="P:alanyl-tRNA aminoacylation"/>
    <property type="evidence" value="ECO:0007669"/>
    <property type="project" value="UniProtKB-UniRule"/>
</dbReference>
<dbReference type="InterPro" id="IPR023033">
    <property type="entry name" value="Ala_tRNA_ligase_euk/bac"/>
</dbReference>
<keyword evidence="9 14" id="KW-0694">RNA-binding</keyword>
<proteinExistence type="inferred from homology"/>
<keyword evidence="5 14" id="KW-0479">Metal-binding</keyword>
<keyword evidence="11 14" id="KW-0030">Aminoacyl-tRNA synthetase</keyword>
<dbReference type="EC" id="6.1.1.7" evidence="14"/>
<evidence type="ECO:0000256" key="1">
    <source>
        <dbReference type="ARBA" id="ARBA00008226"/>
    </source>
</evidence>
<dbReference type="Gene3D" id="6.10.250.550">
    <property type="match status" value="1"/>
</dbReference>
<evidence type="ECO:0000256" key="11">
    <source>
        <dbReference type="ARBA" id="ARBA00023146"/>
    </source>
</evidence>
<dbReference type="GO" id="GO:0000049">
    <property type="term" value="F:tRNA binding"/>
    <property type="evidence" value="ECO:0007669"/>
    <property type="project" value="UniProtKB-KW"/>
</dbReference>
<dbReference type="InterPro" id="IPR018162">
    <property type="entry name" value="Ala-tRNA-ligase_IIc_anticod-bd"/>
</dbReference>
<dbReference type="InterPro" id="IPR003156">
    <property type="entry name" value="DHHA1_dom"/>
</dbReference>
<evidence type="ECO:0000256" key="10">
    <source>
        <dbReference type="ARBA" id="ARBA00022917"/>
    </source>
</evidence>
<evidence type="ECO:0000313" key="18">
    <source>
        <dbReference type="Proteomes" id="UP000242754"/>
    </source>
</evidence>
<feature type="domain" description="Alanyl-transfer RNA synthetases family profile" evidence="16">
    <location>
        <begin position="4"/>
        <end position="714"/>
    </location>
</feature>
<evidence type="ECO:0000256" key="3">
    <source>
        <dbReference type="ARBA" id="ARBA00022555"/>
    </source>
</evidence>
<dbReference type="STRING" id="140314.SAMN04488076_10993"/>
<dbReference type="Proteomes" id="UP000242754">
    <property type="component" value="Unassembled WGS sequence"/>
</dbReference>
<dbReference type="Gene3D" id="3.30.980.10">
    <property type="entry name" value="Threonyl-trna Synthetase, Chain A, domain 2"/>
    <property type="match status" value="1"/>
</dbReference>
<sequence length="883" mass="98723">MKNLKSSDIRQMYLDFWASKGSKVEPSASLIPVNDPTLLWINSGVATLKKYFDGTLTPENPRITNAQKSIRTNDIENVGVTARHHTLFEMLGNFSIGDYFKEEAIPWAWEFLTDEKWLAFDPELLYVTYYPEDLDTKRIWQEKVGLPENHIVPIEDNFWDIGAGPCGPDTEIFYDRGPEYQDLPDEDPEMYPGGENERYLEIWNLVFSEFNHKPDGSYEPLPHKNVDTGMGLERVTSVVQNTPTNFETDLFLPIIQKIETLSDGKKYGEDKALSVSFKVIADHVRAVSFAIGDRALPSNEGRGYILRRLIRRSVMHGQKLGINKLFLNELVPVVADIMESYYPEIKADQDFIIKVITNEEQRFQETIHEGLDILNAVFAEMAEKGEKVVNGANAFKLYDTYGFPLELTSEYAEEKGFTVDTDGFNTEMQEQRNRARAARQVEDSFSVQSAVWADVVVPSAFVGYTQTKVDSELAVMVAHDEIVEEAAAEEMVQLIFRETPFYAEMGGQVADKGTIETAEGEVVAQIEDVKRAPNGQTMHIARVLTEIHANEVYTLHVDEARRRNITKNHTATHILHQALKDVLGSHANQAGSLVNPSHLRFDFTHFGQVTAEELVKMEEIVNQKIWEALPVVTIETTIAEAKEMGAMALFGEKYGKDVRVVTVDGYSVELCGGVHVQNSQDIGVFKILSESGIGAGVRRIEAVTGQAAYAYFRTKEAELNEAAQIVKAQQTKEVTAKILQLKQELKDVQGENESLKAKIMKNESKNIFENVEEVNGTTFITYQTKNQDMNALRQLADQWRQKDVSDIFVAASEVDDKVNMLAAVSQAKLADGFKAGDLIKVIAPFAGGNGGGRPDMAQAGGKNPAGIPDALKHVSVWISEKNN</sequence>
<evidence type="ECO:0000256" key="12">
    <source>
        <dbReference type="ARBA" id="ARBA00024779"/>
    </source>
</evidence>
<dbReference type="GO" id="GO:0008270">
    <property type="term" value="F:zinc ion binding"/>
    <property type="evidence" value="ECO:0007669"/>
    <property type="project" value="UniProtKB-UniRule"/>
</dbReference>
<dbReference type="NCBIfam" id="TIGR00344">
    <property type="entry name" value="alaS"/>
    <property type="match status" value="1"/>
</dbReference>
<dbReference type="GO" id="GO:0005829">
    <property type="term" value="C:cytosol"/>
    <property type="evidence" value="ECO:0007669"/>
    <property type="project" value="TreeGrafter"/>
</dbReference>